<organism evidence="1 2">
    <name type="scientific">Pelagibacterium nitratireducens</name>
    <dbReference type="NCBI Taxonomy" id="1046114"/>
    <lineage>
        <taxon>Bacteria</taxon>
        <taxon>Pseudomonadati</taxon>
        <taxon>Pseudomonadota</taxon>
        <taxon>Alphaproteobacteria</taxon>
        <taxon>Hyphomicrobiales</taxon>
        <taxon>Devosiaceae</taxon>
        <taxon>Pelagibacterium</taxon>
    </lineage>
</organism>
<name>A0ABZ2I668_9HYPH</name>
<evidence type="ECO:0000313" key="1">
    <source>
        <dbReference type="EMBL" id="WWT34829.1"/>
    </source>
</evidence>
<dbReference type="RefSeq" id="WP_338610950.1">
    <property type="nucleotide sequence ID" value="NZ_CP146276.1"/>
</dbReference>
<keyword evidence="1" id="KW-0614">Plasmid</keyword>
<dbReference type="Proteomes" id="UP001369958">
    <property type="component" value="Plasmid unnamed"/>
</dbReference>
<gene>
    <name evidence="1" type="ORF">V6617_18200</name>
</gene>
<protein>
    <submittedName>
        <fullName evidence="1">Uncharacterized protein</fullName>
    </submittedName>
</protein>
<reference evidence="1 2" key="1">
    <citation type="submission" date="2024-02" db="EMBL/GenBank/DDBJ databases">
        <title>Complete genome sequence of Pelagibacterium nitratireducens ZH15.</title>
        <authorList>
            <person name="Zhao L.H."/>
        </authorList>
    </citation>
    <scope>NUCLEOTIDE SEQUENCE [LARGE SCALE GENOMIC DNA]</scope>
    <source>
        <strain evidence="1 2">ZH15</strain>
        <plasmid evidence="1 2">unnamed</plasmid>
    </source>
</reference>
<geneLocation type="plasmid" evidence="1 2">
    <name>unnamed</name>
</geneLocation>
<keyword evidence="2" id="KW-1185">Reference proteome</keyword>
<evidence type="ECO:0000313" key="2">
    <source>
        <dbReference type="Proteomes" id="UP001369958"/>
    </source>
</evidence>
<proteinExistence type="predicted"/>
<sequence length="124" mass="13387">MTTQDACCSSCAASVRSHETALAVACILNSCDFEDRLAGIRNLSYRHLLSSRREPLALHLTYAIAARAEVEDIVAKEAECCPFLGFDLEVGEIVQLSITVPENAASTADELFAHFAPELARTTA</sequence>
<dbReference type="EMBL" id="CP146276">
    <property type="protein sequence ID" value="WWT34829.1"/>
    <property type="molecule type" value="Genomic_DNA"/>
</dbReference>
<accession>A0ABZ2I668</accession>